<dbReference type="PANTHER" id="PTHR45926">
    <property type="entry name" value="OSJNBA0053K19.4 PROTEIN"/>
    <property type="match status" value="1"/>
</dbReference>
<feature type="region of interest" description="Disordered" evidence="3">
    <location>
        <begin position="1"/>
        <end position="70"/>
    </location>
</feature>
<feature type="compositionally biased region" description="Basic and acidic residues" evidence="3">
    <location>
        <begin position="15"/>
        <end position="31"/>
    </location>
</feature>
<dbReference type="PROSITE" id="PS51525">
    <property type="entry name" value="NET"/>
    <property type="match status" value="1"/>
</dbReference>
<dbReference type="Proteomes" id="UP001497457">
    <property type="component" value="Chromosome 17b"/>
</dbReference>
<gene>
    <name evidence="5" type="ORF">URODEC1_LOCUS35835</name>
</gene>
<evidence type="ECO:0000313" key="6">
    <source>
        <dbReference type="Proteomes" id="UP001497457"/>
    </source>
</evidence>
<dbReference type="InterPro" id="IPR027353">
    <property type="entry name" value="NET_dom"/>
</dbReference>
<proteinExistence type="predicted"/>
<reference evidence="5 6" key="2">
    <citation type="submission" date="2024-10" db="EMBL/GenBank/DDBJ databases">
        <authorList>
            <person name="Ryan C."/>
        </authorList>
    </citation>
    <scope>NUCLEOTIDE SEQUENCE [LARGE SCALE GENOMIC DNA]</scope>
</reference>
<dbReference type="Gene3D" id="1.20.1270.220">
    <property type="match status" value="1"/>
</dbReference>
<dbReference type="AlphaFoldDB" id="A0ABC8YQR4"/>
<accession>A0ABC8YQR4</accession>
<organism evidence="5 6">
    <name type="scientific">Urochloa decumbens</name>
    <dbReference type="NCBI Taxonomy" id="240449"/>
    <lineage>
        <taxon>Eukaryota</taxon>
        <taxon>Viridiplantae</taxon>
        <taxon>Streptophyta</taxon>
        <taxon>Embryophyta</taxon>
        <taxon>Tracheophyta</taxon>
        <taxon>Spermatophyta</taxon>
        <taxon>Magnoliopsida</taxon>
        <taxon>Liliopsida</taxon>
        <taxon>Poales</taxon>
        <taxon>Poaceae</taxon>
        <taxon>PACMAD clade</taxon>
        <taxon>Panicoideae</taxon>
        <taxon>Panicodae</taxon>
        <taxon>Paniceae</taxon>
        <taxon>Melinidinae</taxon>
        <taxon>Urochloa</taxon>
    </lineage>
</organism>
<evidence type="ECO:0000256" key="3">
    <source>
        <dbReference type="SAM" id="MobiDB-lite"/>
    </source>
</evidence>
<evidence type="ECO:0000256" key="1">
    <source>
        <dbReference type="ARBA" id="ARBA00023015"/>
    </source>
</evidence>
<keyword evidence="2" id="KW-0804">Transcription</keyword>
<feature type="domain" description="NET" evidence="4">
    <location>
        <begin position="197"/>
        <end position="276"/>
    </location>
</feature>
<reference evidence="6" key="1">
    <citation type="submission" date="2024-06" db="EMBL/GenBank/DDBJ databases">
        <authorList>
            <person name="Ryan C."/>
        </authorList>
    </citation>
    <scope>NUCLEOTIDE SEQUENCE [LARGE SCALE GENOMIC DNA]</scope>
</reference>
<dbReference type="InterPro" id="IPR038336">
    <property type="entry name" value="NET_sf"/>
</dbReference>
<dbReference type="EMBL" id="OZ075127">
    <property type="protein sequence ID" value="CAL4946033.1"/>
    <property type="molecule type" value="Genomic_DNA"/>
</dbReference>
<sequence>MQRGAPPPASSTAPRAHEAAQDGQRGHDKRGLGGGRPRRTGESEIEGSVMPSRLQYRNRKVPRKTFEENESNVDRMEHYKNVLSKLLRGQDESFHEGVSKEVQGTSTRTNGKEGYICNRAFPLFTEQISGLSNNDKERIKLALHDIITCVNNDVDQVERDIQAMEESGETCQEAVKKLSTGLLGKLGKMAQGVDDLLNTAASKCRSMSTEEKIELGRRIRKLPEEALNRVVEIITARKLASQSSDRITMNLGELDDATLWRLYYHVEYVLKENNKM</sequence>
<keyword evidence="1" id="KW-0805">Transcription regulation</keyword>
<evidence type="ECO:0000256" key="2">
    <source>
        <dbReference type="ARBA" id="ARBA00023163"/>
    </source>
</evidence>
<evidence type="ECO:0000313" key="5">
    <source>
        <dbReference type="EMBL" id="CAL4946033.1"/>
    </source>
</evidence>
<evidence type="ECO:0000259" key="4">
    <source>
        <dbReference type="PROSITE" id="PS51525"/>
    </source>
</evidence>
<dbReference type="Pfam" id="PF17035">
    <property type="entry name" value="BET"/>
    <property type="match status" value="1"/>
</dbReference>
<protein>
    <recommendedName>
        <fullName evidence="4">NET domain-containing protein</fullName>
    </recommendedName>
</protein>
<name>A0ABC8YQR4_9POAL</name>
<keyword evidence="6" id="KW-1185">Reference proteome</keyword>